<dbReference type="AlphaFoldDB" id="A0A1G6MG31"/>
<name>A0A1G6MG31_9BURK</name>
<feature type="domain" description="Leucine-binding protein" evidence="4">
    <location>
        <begin position="63"/>
        <end position="373"/>
    </location>
</feature>
<feature type="compositionally biased region" description="Basic and acidic residues" evidence="3">
    <location>
        <begin position="364"/>
        <end position="380"/>
    </location>
</feature>
<keyword evidence="6" id="KW-1185">Reference proteome</keyword>
<feature type="compositionally biased region" description="Low complexity" evidence="3">
    <location>
        <begin position="1"/>
        <end position="18"/>
    </location>
</feature>
<feature type="region of interest" description="Disordered" evidence="3">
    <location>
        <begin position="362"/>
        <end position="393"/>
    </location>
</feature>
<dbReference type="Proteomes" id="UP000198781">
    <property type="component" value="Unassembled WGS sequence"/>
</dbReference>
<dbReference type="PROSITE" id="PS51318">
    <property type="entry name" value="TAT"/>
    <property type="match status" value="1"/>
</dbReference>
<organism evidence="5 6">
    <name type="scientific">Paracidovorax valerianellae</name>
    <dbReference type="NCBI Taxonomy" id="187868"/>
    <lineage>
        <taxon>Bacteria</taxon>
        <taxon>Pseudomonadati</taxon>
        <taxon>Pseudomonadota</taxon>
        <taxon>Betaproteobacteria</taxon>
        <taxon>Burkholderiales</taxon>
        <taxon>Comamonadaceae</taxon>
        <taxon>Paracidovorax</taxon>
    </lineage>
</organism>
<evidence type="ECO:0000313" key="5">
    <source>
        <dbReference type="EMBL" id="SDC54473.1"/>
    </source>
</evidence>
<keyword evidence="2" id="KW-0732">Signal</keyword>
<evidence type="ECO:0000259" key="4">
    <source>
        <dbReference type="Pfam" id="PF13458"/>
    </source>
</evidence>
<dbReference type="OrthoDB" id="8821001at2"/>
<dbReference type="EMBL" id="FMZC01000002">
    <property type="protein sequence ID" value="SDC54473.1"/>
    <property type="molecule type" value="Genomic_DNA"/>
</dbReference>
<dbReference type="InterPro" id="IPR006311">
    <property type="entry name" value="TAT_signal"/>
</dbReference>
<comment type="similarity">
    <text evidence="1">Belongs to the leucine-binding protein family.</text>
</comment>
<gene>
    <name evidence="5" type="ORF">SAMN05192589_102405</name>
</gene>
<evidence type="ECO:0000256" key="3">
    <source>
        <dbReference type="SAM" id="MobiDB-lite"/>
    </source>
</evidence>
<dbReference type="InterPro" id="IPR028081">
    <property type="entry name" value="Leu-bd"/>
</dbReference>
<feature type="region of interest" description="Disordered" evidence="3">
    <location>
        <begin position="1"/>
        <end position="23"/>
    </location>
</feature>
<dbReference type="InterPro" id="IPR028082">
    <property type="entry name" value="Peripla_BP_I"/>
</dbReference>
<proteinExistence type="inferred from homology"/>
<evidence type="ECO:0000256" key="2">
    <source>
        <dbReference type="ARBA" id="ARBA00022729"/>
    </source>
</evidence>
<accession>A0A1G6MG31</accession>
<evidence type="ECO:0000313" key="6">
    <source>
        <dbReference type="Proteomes" id="UP000198781"/>
    </source>
</evidence>
<reference evidence="5 6" key="1">
    <citation type="submission" date="2016-10" db="EMBL/GenBank/DDBJ databases">
        <authorList>
            <person name="de Groot N.N."/>
        </authorList>
    </citation>
    <scope>NUCLEOTIDE SEQUENCE [LARGE SCALE GENOMIC DNA]</scope>
    <source>
        <strain evidence="5 6">DSM 16619</strain>
    </source>
</reference>
<sequence length="429" mass="44970">MTSSTLSNSSTPTPTSSLARPGRRRFLGTSAATAATAAWATGSALAQQRAGLQDGERHGGLRTVGVLLPDSSRYPTLSAEFMAGLEAGAQASGHAAPRWHPLPYGHSAHAAVRQARAAVESGAVDALAGWLPMQSATELVPILEQRGIPLLASDTGADRLPVHRHAKSPWLIPHTLELWQSSALMGREAVRRWGTRAVLCMGFLESGYDFPHEFRRAFEAAGGTIVAVHISGLPGGVEEFAGLRSALHGAQADVAVALYSGQQALRFQQQWSRLRPNARHPVLGTPFTHGPAVASVDPLKGWASVASWDARSDACQAIAAQCAARGASQSAGLSGPALLGFEAGQRFAEWQNRADSAQRLHALRGSEGDSPRGTRLRDPSSGESSGPHWLHAGPLQAGATTQLSHAMSGSALAQEAPGRSGWSSSYLVT</sequence>
<dbReference type="RefSeq" id="WP_092740783.1">
    <property type="nucleotide sequence ID" value="NZ_FMZC01000002.1"/>
</dbReference>
<dbReference type="Pfam" id="PF13458">
    <property type="entry name" value="Peripla_BP_6"/>
    <property type="match status" value="1"/>
</dbReference>
<dbReference type="STRING" id="187868.SAMN05192589_102405"/>
<protein>
    <submittedName>
        <fullName evidence="5">ABC-type branched-chain amino acid transport system, substrate-binding protein</fullName>
    </submittedName>
</protein>
<feature type="region of interest" description="Disordered" evidence="3">
    <location>
        <begin position="406"/>
        <end position="429"/>
    </location>
</feature>
<dbReference type="SUPFAM" id="SSF53822">
    <property type="entry name" value="Periplasmic binding protein-like I"/>
    <property type="match status" value="1"/>
</dbReference>
<dbReference type="Gene3D" id="3.40.50.2300">
    <property type="match status" value="2"/>
</dbReference>
<evidence type="ECO:0000256" key="1">
    <source>
        <dbReference type="ARBA" id="ARBA00010062"/>
    </source>
</evidence>